<proteinExistence type="predicted"/>
<gene>
    <name evidence="2" type="ORF">NV1_p37</name>
</gene>
<dbReference type="EMBL" id="MG845684">
    <property type="protein sequence ID" value="AUX83666.1"/>
    <property type="molecule type" value="Genomic_DNA"/>
</dbReference>
<feature type="region of interest" description="Disordered" evidence="1">
    <location>
        <begin position="30"/>
        <end position="76"/>
    </location>
</feature>
<reference evidence="2 3" key="1">
    <citation type="submission" date="2018-01" db="EMBL/GenBank/DDBJ databases">
        <title>Genome of Pseudomonas phage NV1, a LUZ24-like virus of Pseudomonas tolaasii.</title>
        <authorList>
            <person name="Storey N.H."/>
        </authorList>
    </citation>
    <scope>NUCLEOTIDE SEQUENCE [LARGE SCALE GENOMIC DNA]</scope>
</reference>
<protein>
    <submittedName>
        <fullName evidence="2">Uncharacterized protein</fullName>
    </submittedName>
</protein>
<evidence type="ECO:0000313" key="2">
    <source>
        <dbReference type="EMBL" id="AUX83666.1"/>
    </source>
</evidence>
<dbReference type="OrthoDB" id="39433at10239"/>
<organism evidence="2 3">
    <name type="scientific">Pseudomonas phage NV1</name>
    <dbReference type="NCBI Taxonomy" id="2079543"/>
    <lineage>
        <taxon>Viruses</taxon>
        <taxon>Duplodnaviria</taxon>
        <taxon>Heunggongvirae</taxon>
        <taxon>Uroviricota</taxon>
        <taxon>Caudoviricetes</taxon>
        <taxon>Vicosavirus</taxon>
        <taxon>Vicosavirus NV1</taxon>
    </lineage>
</organism>
<name>A0A2L0HPP7_9CAUD</name>
<keyword evidence="3" id="KW-1185">Reference proteome</keyword>
<evidence type="ECO:0000313" key="3">
    <source>
        <dbReference type="Proteomes" id="UP000240328"/>
    </source>
</evidence>
<feature type="compositionally biased region" description="Polar residues" evidence="1">
    <location>
        <begin position="58"/>
        <end position="76"/>
    </location>
</feature>
<dbReference type="Proteomes" id="UP000240328">
    <property type="component" value="Segment"/>
</dbReference>
<evidence type="ECO:0000256" key="1">
    <source>
        <dbReference type="SAM" id="MobiDB-lite"/>
    </source>
</evidence>
<sequence length="125" mass="13552">MTAKGLIRGTSVLRATPSLLRHLRMLAGKKASTSIGDPMSKRKTRKSNIRSIVVSAKRSPSPSTGKTLSPTSNHSQEVLKLTQAVGRCLVAHMRKATGAGFVSPTECSCFNCIEFRKKRAERIGK</sequence>
<accession>A0A2L0HPP7</accession>